<dbReference type="Proteomes" id="UP001139226">
    <property type="component" value="Unassembled WGS sequence"/>
</dbReference>
<protein>
    <submittedName>
        <fullName evidence="1">Uncharacterized protein</fullName>
    </submittedName>
</protein>
<organism evidence="1 2">
    <name type="scientific">Christiangramia lutea</name>
    <dbReference type="NCBI Taxonomy" id="1607951"/>
    <lineage>
        <taxon>Bacteria</taxon>
        <taxon>Pseudomonadati</taxon>
        <taxon>Bacteroidota</taxon>
        <taxon>Flavobacteriia</taxon>
        <taxon>Flavobacteriales</taxon>
        <taxon>Flavobacteriaceae</taxon>
        <taxon>Christiangramia</taxon>
    </lineage>
</organism>
<dbReference type="EMBL" id="JAKVTV010000003">
    <property type="protein sequence ID" value="MCH4823874.1"/>
    <property type="molecule type" value="Genomic_DNA"/>
</dbReference>
<reference evidence="1" key="1">
    <citation type="submission" date="2022-03" db="EMBL/GenBank/DDBJ databases">
        <title>Gramella crocea sp. nov., isolated from activated sludge of a seafood processing plant.</title>
        <authorList>
            <person name="Zhang X."/>
        </authorList>
    </citation>
    <scope>NUCLEOTIDE SEQUENCE</scope>
    <source>
        <strain evidence="1">YJ019</strain>
    </source>
</reference>
<keyword evidence="2" id="KW-1185">Reference proteome</keyword>
<name>A0A9X1V6I6_9FLAO</name>
<gene>
    <name evidence="1" type="ORF">ML462_11895</name>
</gene>
<accession>A0A9X1V6I6</accession>
<proteinExistence type="predicted"/>
<comment type="caution">
    <text evidence="1">The sequence shown here is derived from an EMBL/GenBank/DDBJ whole genome shotgun (WGS) entry which is preliminary data.</text>
</comment>
<evidence type="ECO:0000313" key="2">
    <source>
        <dbReference type="Proteomes" id="UP001139226"/>
    </source>
</evidence>
<evidence type="ECO:0000313" key="1">
    <source>
        <dbReference type="EMBL" id="MCH4823874.1"/>
    </source>
</evidence>
<dbReference type="RefSeq" id="WP_240714041.1">
    <property type="nucleotide sequence ID" value="NZ_JAKVTV010000003.1"/>
</dbReference>
<dbReference type="AlphaFoldDB" id="A0A9X1V6I6"/>
<sequence>MQKATGHISLFTALLILFALVYPYVHVFEHNLSQNLNLGDHSHLVKTDKNLVTSTMDCEICDFQFSGFDNTEFLSFDPFVPLKETVYSLSLTETDWKSPDPYFSLRAPPFFRV</sequence>